<dbReference type="Proteomes" id="UP000193804">
    <property type="component" value="Unassembled WGS sequence"/>
</dbReference>
<organism evidence="1 2">
    <name type="scientific">Marivirga sericea</name>
    <dbReference type="NCBI Taxonomy" id="1028"/>
    <lineage>
        <taxon>Bacteria</taxon>
        <taxon>Pseudomonadati</taxon>
        <taxon>Bacteroidota</taxon>
        <taxon>Cytophagia</taxon>
        <taxon>Cytophagales</taxon>
        <taxon>Marivirgaceae</taxon>
        <taxon>Marivirga</taxon>
    </lineage>
</organism>
<sequence>MKNIKKVLVYPLAFVLFFGLTANECLDSFEDVAIDVAIEEVKIIPVKVTQQMYDSLFELQGRENVLFQLLGEFTASEETIDEYGDRVQELNVTELRIKAVNVTERPQVGTLVWMYGQSTPGSIDSPLGGSPINFEDLEAAEQKVNISAEDIQDLQSAILKKEKIEYVIQSDFSGPAIFDLELTIVGTLKVTAAE</sequence>
<evidence type="ECO:0000313" key="1">
    <source>
        <dbReference type="EMBL" id="SMG29625.1"/>
    </source>
</evidence>
<keyword evidence="2" id="KW-1185">Reference proteome</keyword>
<gene>
    <name evidence="1" type="ORF">SAMN05661096_01880</name>
</gene>
<evidence type="ECO:0000313" key="2">
    <source>
        <dbReference type="Proteomes" id="UP000193804"/>
    </source>
</evidence>
<dbReference type="STRING" id="1028.SAMN05661096_01880"/>
<protein>
    <submittedName>
        <fullName evidence="1">Uncharacterized protein</fullName>
    </submittedName>
</protein>
<dbReference type="EMBL" id="FXAW01000003">
    <property type="protein sequence ID" value="SMG29625.1"/>
    <property type="molecule type" value="Genomic_DNA"/>
</dbReference>
<proteinExistence type="predicted"/>
<accession>A0A1X7JNT9</accession>
<reference evidence="2" key="1">
    <citation type="submission" date="2017-04" db="EMBL/GenBank/DDBJ databases">
        <authorList>
            <person name="Varghese N."/>
            <person name="Submissions S."/>
        </authorList>
    </citation>
    <scope>NUCLEOTIDE SEQUENCE [LARGE SCALE GENOMIC DNA]</scope>
    <source>
        <strain evidence="2">DSM 4125</strain>
    </source>
</reference>
<name>A0A1X7JNT9_9BACT</name>
<dbReference type="RefSeq" id="WP_085516790.1">
    <property type="nucleotide sequence ID" value="NZ_FXAW01000003.1"/>
</dbReference>
<dbReference type="AlphaFoldDB" id="A0A1X7JNT9"/>